<sequence length="156" mass="17489">MSEFMEQHIVSKLIGSPPGYIGYYNGGQLTEAIRRRPLRSFIRRDREGPPRCVQCDASDLIDGKGRVVDFKYTLLIMTSNIASSVVPFKDNADGRAKKAFQARVLEQVSEKAKSKGIKIKVKDAFKEKAMKVGNDPLYGARPLRRAITRLLEDCLA</sequence>
<keyword evidence="2" id="KW-1185">Reference proteome</keyword>
<dbReference type="Proteomes" id="UP001234297">
    <property type="component" value="Chromosome 1"/>
</dbReference>
<protein>
    <submittedName>
        <fullName evidence="1">Uncharacterized protein</fullName>
    </submittedName>
</protein>
<name>A0ACC2MTB3_PERAE</name>
<dbReference type="EMBL" id="CM056809">
    <property type="protein sequence ID" value="KAJ8648650.1"/>
    <property type="molecule type" value="Genomic_DNA"/>
</dbReference>
<evidence type="ECO:0000313" key="2">
    <source>
        <dbReference type="Proteomes" id="UP001234297"/>
    </source>
</evidence>
<comment type="caution">
    <text evidence="1">The sequence shown here is derived from an EMBL/GenBank/DDBJ whole genome shotgun (WGS) entry which is preliminary data.</text>
</comment>
<proteinExistence type="predicted"/>
<evidence type="ECO:0000313" key="1">
    <source>
        <dbReference type="EMBL" id="KAJ8648650.1"/>
    </source>
</evidence>
<reference evidence="1 2" key="1">
    <citation type="journal article" date="2022" name="Hortic Res">
        <title>A haplotype resolved chromosomal level avocado genome allows analysis of novel avocado genes.</title>
        <authorList>
            <person name="Nath O."/>
            <person name="Fletcher S.J."/>
            <person name="Hayward A."/>
            <person name="Shaw L.M."/>
            <person name="Masouleh A.K."/>
            <person name="Furtado A."/>
            <person name="Henry R.J."/>
            <person name="Mitter N."/>
        </authorList>
    </citation>
    <scope>NUCLEOTIDE SEQUENCE [LARGE SCALE GENOMIC DNA]</scope>
    <source>
        <strain evidence="2">cv. Hass</strain>
    </source>
</reference>
<organism evidence="1 2">
    <name type="scientific">Persea americana</name>
    <name type="common">Avocado</name>
    <dbReference type="NCBI Taxonomy" id="3435"/>
    <lineage>
        <taxon>Eukaryota</taxon>
        <taxon>Viridiplantae</taxon>
        <taxon>Streptophyta</taxon>
        <taxon>Embryophyta</taxon>
        <taxon>Tracheophyta</taxon>
        <taxon>Spermatophyta</taxon>
        <taxon>Magnoliopsida</taxon>
        <taxon>Magnoliidae</taxon>
        <taxon>Laurales</taxon>
        <taxon>Lauraceae</taxon>
        <taxon>Persea</taxon>
    </lineage>
</organism>
<accession>A0ACC2MTB3</accession>
<gene>
    <name evidence="1" type="ORF">MRB53_001673</name>
</gene>